<proteinExistence type="predicted"/>
<sequence>MTRLEELLHSLTAVIVRYHDSQPKVKKLVVATDENLLREKSLSCAKEIIQNKDIHFKIRLNDLIKKCSDSGRRPFLYYILHEITSLKGLLDQKTSFESSRLEDYKNQITQLLIDLKLILNTPKHKTCRITYSKIEETKKTTIDLSGLKNDGYVGGEFCNSGEILNDEVLRRFNICTYTSNERIRDIAEQICMEYQRVLLVPELIAQNEVQKKINLEQGQVLSSITNQQEENQKKLETTSSKHYTALYVFYILFKRLHAKEQQQKKIIEQQQETIDELRQKISELTHPVDSKPRDYRFYSPSY</sequence>
<dbReference type="AlphaFoldDB" id="A0A0W0ZP75"/>
<accession>A0A0W0ZP75</accession>
<protein>
    <submittedName>
        <fullName evidence="2">Uncharacterized protein</fullName>
    </submittedName>
</protein>
<evidence type="ECO:0000313" key="2">
    <source>
        <dbReference type="EMBL" id="KTD70792.1"/>
    </source>
</evidence>
<dbReference type="RefSeq" id="WP_058522002.1">
    <property type="nucleotide sequence ID" value="NZ_CAAAIP010000004.1"/>
</dbReference>
<evidence type="ECO:0000313" key="3">
    <source>
        <dbReference type="Proteomes" id="UP000054693"/>
    </source>
</evidence>
<dbReference type="EMBL" id="LNZA01000012">
    <property type="protein sequence ID" value="KTD70792.1"/>
    <property type="molecule type" value="Genomic_DNA"/>
</dbReference>
<keyword evidence="3" id="KW-1185">Reference proteome</keyword>
<reference evidence="2 3" key="1">
    <citation type="submission" date="2015-11" db="EMBL/GenBank/DDBJ databases">
        <title>Genomic analysis of 38 Legionella species identifies large and diverse effector repertoires.</title>
        <authorList>
            <person name="Burstein D."/>
            <person name="Amaro F."/>
            <person name="Zusman T."/>
            <person name="Lifshitz Z."/>
            <person name="Cohen O."/>
            <person name="Gilbert J.A."/>
            <person name="Pupko T."/>
            <person name="Shuman H.A."/>
            <person name="Segal G."/>
        </authorList>
    </citation>
    <scope>NUCLEOTIDE SEQUENCE [LARGE SCALE GENOMIC DNA]</scope>
    <source>
        <strain evidence="2 3">ATCC 49180</strain>
    </source>
</reference>
<evidence type="ECO:0000256" key="1">
    <source>
        <dbReference type="SAM" id="Coils"/>
    </source>
</evidence>
<organism evidence="2 3">
    <name type="scientific">Legionella tucsonensis</name>
    <dbReference type="NCBI Taxonomy" id="40335"/>
    <lineage>
        <taxon>Bacteria</taxon>
        <taxon>Pseudomonadati</taxon>
        <taxon>Pseudomonadota</taxon>
        <taxon>Gammaproteobacteria</taxon>
        <taxon>Legionellales</taxon>
        <taxon>Legionellaceae</taxon>
        <taxon>Legionella</taxon>
    </lineage>
</organism>
<comment type="caution">
    <text evidence="2">The sequence shown here is derived from an EMBL/GenBank/DDBJ whole genome shotgun (WGS) entry which is preliminary data.</text>
</comment>
<keyword evidence="1" id="KW-0175">Coiled coil</keyword>
<dbReference type="Proteomes" id="UP000054693">
    <property type="component" value="Unassembled WGS sequence"/>
</dbReference>
<gene>
    <name evidence="2" type="ORF">Ltuc_2803</name>
</gene>
<name>A0A0W0ZP75_9GAMM</name>
<feature type="coiled-coil region" evidence="1">
    <location>
        <begin position="260"/>
        <end position="287"/>
    </location>
</feature>
<dbReference type="PATRIC" id="fig|40335.7.peg.2995"/>
<dbReference type="OrthoDB" id="5652097at2"/>